<keyword evidence="3" id="KW-1185">Reference proteome</keyword>
<protein>
    <submittedName>
        <fullName evidence="2">Uncharacterized protein</fullName>
    </submittedName>
</protein>
<evidence type="ECO:0000256" key="1">
    <source>
        <dbReference type="SAM" id="SignalP"/>
    </source>
</evidence>
<sequence length="154" mass="16109">MSFFSFFAFFSAVLLTFPGPARTYQPCVYPCYSPPIGGGSTPTTNTVTPSLPQTGGTVYSPPTGYNNYPYNYNQPPPYGFGGGGGVGSGFYGAPPPPDPILPYFPFYYRKPPHGTGGYSSSSSSETSASTSAATAATTTALKWTASALCLILFL</sequence>
<dbReference type="EMBL" id="JAWXYG010000009">
    <property type="protein sequence ID" value="KAK4263941.1"/>
    <property type="molecule type" value="Genomic_DNA"/>
</dbReference>
<dbReference type="PANTHER" id="PTHR37702">
    <property type="entry name" value="PROLINE-RICH FAMILY PROTEIN"/>
    <property type="match status" value="1"/>
</dbReference>
<dbReference type="Proteomes" id="UP001293593">
    <property type="component" value="Unassembled WGS sequence"/>
</dbReference>
<dbReference type="AlphaFoldDB" id="A0AAE1J7I5"/>
<reference evidence="2" key="1">
    <citation type="submission" date="2023-10" db="EMBL/GenBank/DDBJ databases">
        <title>Chromosome-level genome of the transformable northern wattle, Acacia crassicarpa.</title>
        <authorList>
            <person name="Massaro I."/>
            <person name="Sinha N.R."/>
            <person name="Poethig S."/>
            <person name="Leichty A.R."/>
        </authorList>
    </citation>
    <scope>NUCLEOTIDE SEQUENCE</scope>
    <source>
        <strain evidence="2">Acra3RX</strain>
        <tissue evidence="2">Leaf</tissue>
    </source>
</reference>
<keyword evidence="1" id="KW-0732">Signal</keyword>
<evidence type="ECO:0000313" key="3">
    <source>
        <dbReference type="Proteomes" id="UP001293593"/>
    </source>
</evidence>
<name>A0AAE1J7I5_9FABA</name>
<proteinExistence type="predicted"/>
<feature type="signal peptide" evidence="1">
    <location>
        <begin position="1"/>
        <end position="23"/>
    </location>
</feature>
<comment type="caution">
    <text evidence="2">The sequence shown here is derived from an EMBL/GenBank/DDBJ whole genome shotgun (WGS) entry which is preliminary data.</text>
</comment>
<evidence type="ECO:0000313" key="2">
    <source>
        <dbReference type="EMBL" id="KAK4263941.1"/>
    </source>
</evidence>
<accession>A0AAE1J7I5</accession>
<dbReference type="PANTHER" id="PTHR37702:SF1">
    <property type="entry name" value="HYDROXYPROLINE-RICH GLYCOPROTEIN FAMILY PROTEIN"/>
    <property type="match status" value="1"/>
</dbReference>
<gene>
    <name evidence="2" type="ORF">QN277_029291</name>
</gene>
<organism evidence="2 3">
    <name type="scientific">Acacia crassicarpa</name>
    <name type="common">northern wattle</name>
    <dbReference type="NCBI Taxonomy" id="499986"/>
    <lineage>
        <taxon>Eukaryota</taxon>
        <taxon>Viridiplantae</taxon>
        <taxon>Streptophyta</taxon>
        <taxon>Embryophyta</taxon>
        <taxon>Tracheophyta</taxon>
        <taxon>Spermatophyta</taxon>
        <taxon>Magnoliopsida</taxon>
        <taxon>eudicotyledons</taxon>
        <taxon>Gunneridae</taxon>
        <taxon>Pentapetalae</taxon>
        <taxon>rosids</taxon>
        <taxon>fabids</taxon>
        <taxon>Fabales</taxon>
        <taxon>Fabaceae</taxon>
        <taxon>Caesalpinioideae</taxon>
        <taxon>mimosoid clade</taxon>
        <taxon>Acacieae</taxon>
        <taxon>Acacia</taxon>
    </lineage>
</organism>
<feature type="chain" id="PRO_5042011252" evidence="1">
    <location>
        <begin position="24"/>
        <end position="154"/>
    </location>
</feature>